<dbReference type="PANTHER" id="PTHR30570:SF6">
    <property type="entry name" value="PHOSPHATE-BINDING PROTEIN PSTS"/>
    <property type="match status" value="1"/>
</dbReference>
<dbReference type="PANTHER" id="PTHR30570">
    <property type="entry name" value="PERIPLASMIC PHOSPHATE BINDING COMPONENT OF PHOSPHATE ABC TRANSPORTER"/>
    <property type="match status" value="1"/>
</dbReference>
<evidence type="ECO:0000313" key="6">
    <source>
        <dbReference type="Proteomes" id="UP000235659"/>
    </source>
</evidence>
<evidence type="ECO:0000256" key="1">
    <source>
        <dbReference type="ARBA" id="ARBA00022729"/>
    </source>
</evidence>
<reference evidence="4 7" key="2">
    <citation type="submission" date="2020-04" db="EMBL/GenBank/DDBJ databases">
        <authorList>
            <person name="De Canck E."/>
        </authorList>
    </citation>
    <scope>NUCLEOTIDE SEQUENCE [LARGE SCALE GENOMIC DNA]</scope>
    <source>
        <strain evidence="4 7">LMG 27174</strain>
    </source>
</reference>
<organism evidence="4 7">
    <name type="scientific">Paraburkholderia rhynchosiae</name>
    <dbReference type="NCBI Taxonomy" id="487049"/>
    <lineage>
        <taxon>Bacteria</taxon>
        <taxon>Pseudomonadati</taxon>
        <taxon>Pseudomonadota</taxon>
        <taxon>Betaproteobacteria</taxon>
        <taxon>Burkholderiales</taxon>
        <taxon>Burkholderiaceae</taxon>
        <taxon>Paraburkholderia</taxon>
    </lineage>
</organism>
<dbReference type="EMBL" id="PNXY01000016">
    <property type="protein sequence ID" value="PMS28744.1"/>
    <property type="molecule type" value="Genomic_DNA"/>
</dbReference>
<dbReference type="Proteomes" id="UP000235659">
    <property type="component" value="Unassembled WGS sequence"/>
</dbReference>
<dbReference type="InterPro" id="IPR024370">
    <property type="entry name" value="PBP_domain"/>
</dbReference>
<accession>A0A2N7WHA3</accession>
<dbReference type="Proteomes" id="UP000494205">
    <property type="component" value="Unassembled WGS sequence"/>
</dbReference>
<dbReference type="InterPro" id="IPR006311">
    <property type="entry name" value="TAT_signal"/>
</dbReference>
<protein>
    <submittedName>
        <fullName evidence="5">Phosphate ABC transporter substrate-binding protein, PhoT family</fullName>
    </submittedName>
    <submittedName>
        <fullName evidence="4">Phosphate-binding protein PstS</fullName>
    </submittedName>
</protein>
<evidence type="ECO:0000259" key="3">
    <source>
        <dbReference type="Pfam" id="PF12849"/>
    </source>
</evidence>
<proteinExistence type="predicted"/>
<reference evidence="5 6" key="1">
    <citation type="submission" date="2018-01" db="EMBL/GenBank/DDBJ databases">
        <title>Whole genome analyses suggest that Burkholderia sensu lato contains two further novel genera in the rhizoxinica-symbiotica group Mycetohabitans gen. nov., and Trinickia gen. nov.: implications for the evolution of diazotrophy and nodulation in the Burkholderiaceae.</title>
        <authorList>
            <person name="Estrada-de los Santos P."/>
            <person name="Palmer M."/>
            <person name="Chavez-Ramirez B."/>
            <person name="Beukes C."/>
            <person name="Steenkamp E.T."/>
            <person name="Hirsch A.M."/>
            <person name="Manyaka P."/>
            <person name="Maluk M."/>
            <person name="Lafos M."/>
            <person name="Crook M."/>
            <person name="Gross E."/>
            <person name="Simon M.F."/>
            <person name="Bueno dos Reis Junior F."/>
            <person name="Poole P.S."/>
            <person name="Venter S.N."/>
            <person name="James E.K."/>
        </authorList>
    </citation>
    <scope>NUCLEOTIDE SEQUENCE [LARGE SCALE GENOMIC DNA]</scope>
    <source>
        <strain evidence="5 6">WSM 3937</strain>
    </source>
</reference>
<dbReference type="SUPFAM" id="SSF53850">
    <property type="entry name" value="Periplasmic binding protein-like II"/>
    <property type="match status" value="1"/>
</dbReference>
<keyword evidence="1 2" id="KW-0732">Signal</keyword>
<dbReference type="PROSITE" id="PS51318">
    <property type="entry name" value="TAT"/>
    <property type="match status" value="1"/>
</dbReference>
<dbReference type="RefSeq" id="WP_102634159.1">
    <property type="nucleotide sequence ID" value="NZ_CADIJZ010000004.1"/>
</dbReference>
<evidence type="ECO:0000256" key="2">
    <source>
        <dbReference type="SAM" id="SignalP"/>
    </source>
</evidence>
<feature type="domain" description="PBP" evidence="3">
    <location>
        <begin position="68"/>
        <end position="335"/>
    </location>
</feature>
<feature type="chain" id="PRO_5044384304" evidence="2">
    <location>
        <begin position="38"/>
        <end position="366"/>
    </location>
</feature>
<feature type="signal peptide" evidence="2">
    <location>
        <begin position="1"/>
        <end position="37"/>
    </location>
</feature>
<dbReference type="Pfam" id="PF12849">
    <property type="entry name" value="PBP_like_2"/>
    <property type="match status" value="1"/>
</dbReference>
<dbReference type="OrthoDB" id="4008270at2"/>
<gene>
    <name evidence="4" type="primary">pstS_2</name>
    <name evidence="5" type="ORF">C0Z16_21725</name>
    <name evidence="4" type="ORF">LMG27174_01505</name>
</gene>
<dbReference type="EMBL" id="CADIJZ010000004">
    <property type="protein sequence ID" value="CAB3657771.1"/>
    <property type="molecule type" value="Genomic_DNA"/>
</dbReference>
<evidence type="ECO:0000313" key="7">
    <source>
        <dbReference type="Proteomes" id="UP000494205"/>
    </source>
</evidence>
<evidence type="ECO:0000313" key="4">
    <source>
        <dbReference type="EMBL" id="CAB3657771.1"/>
    </source>
</evidence>
<sequence>MNKTQKAGRMRRSVAASAAAAIGIATLGALSSPPAFALKYAAVEHHLKVDPSIPVWHPGEVQSVPEEELRLVGADVMDEITLGWIKQYRQAYPRLSVTMEAKASGAGGPALTNGTGDLAPVGRELLPAEEKAFVDKFGYKPFAIRVATGSVGSLGKTATSVVLVDRDNPIKGLTMAQLDAIYSKTRNRGHADITRWGDLGLGGEWADRPIHLYGLKPVNGIEYFLKLNLLEGGEYKDDIQFVKGKGFTHAFTVAAEDMATHPGGLTYALLANVTPNVKVVPLAASEGGPFLAPTLQNVYTHRYPLSRYVYIFVNKKPGEPLQPKIKEFLKLVLSRQGQDVVAKEGVYIPLTPAVVNEELAKLDQAD</sequence>
<dbReference type="Gene3D" id="3.40.190.10">
    <property type="entry name" value="Periplasmic binding protein-like II"/>
    <property type="match status" value="2"/>
</dbReference>
<dbReference type="InterPro" id="IPR050811">
    <property type="entry name" value="Phosphate_ABC_transporter"/>
</dbReference>
<dbReference type="AlphaFoldDB" id="A0A2N7WHA3"/>
<evidence type="ECO:0000313" key="5">
    <source>
        <dbReference type="EMBL" id="PMS28744.1"/>
    </source>
</evidence>
<name>A0A2N7WHA3_9BURK</name>
<keyword evidence="6" id="KW-1185">Reference proteome</keyword>